<keyword evidence="5" id="KW-1185">Reference proteome</keyword>
<name>A0AAU7EE07_9FLAO</name>
<evidence type="ECO:0000313" key="4">
    <source>
        <dbReference type="EMBL" id="XBL13390.1"/>
    </source>
</evidence>
<feature type="domain" description="Secretion system C-terminal sorting" evidence="3">
    <location>
        <begin position="154"/>
        <end position="210"/>
    </location>
</feature>
<evidence type="ECO:0000256" key="1">
    <source>
        <dbReference type="ARBA" id="ARBA00022729"/>
    </source>
</evidence>
<sequence>MTPQNPSKIILTILCLYFVAFTQAQTASKLIPEKSNVIKTELPDVMGSAGLNNTAKEIDMMGEIIDNKGAAIIEKGFVYTTSENLPTILDSKIVVENTDEVFSDKLTGILTNTIYYIRSYATTTSGTSYGSFSRIDTSTQSNIDVSLKTKIKTYPNPSTSYISLSGLMDTKNYIIYNMAGKELARGSISYNNKIDVRFLTNGLYLLKLDDFEIIRFIKE</sequence>
<dbReference type="KEGG" id="mlil:QLS71_013805"/>
<feature type="chain" id="PRO_5043975005" evidence="2">
    <location>
        <begin position="27"/>
        <end position="219"/>
    </location>
</feature>
<dbReference type="RefSeq" id="WP_308992508.1">
    <property type="nucleotide sequence ID" value="NZ_CP155618.1"/>
</dbReference>
<evidence type="ECO:0000256" key="2">
    <source>
        <dbReference type="SAM" id="SignalP"/>
    </source>
</evidence>
<evidence type="ECO:0000259" key="3">
    <source>
        <dbReference type="Pfam" id="PF18962"/>
    </source>
</evidence>
<dbReference type="EMBL" id="CP155618">
    <property type="protein sequence ID" value="XBL13390.1"/>
    <property type="molecule type" value="Genomic_DNA"/>
</dbReference>
<dbReference type="InterPro" id="IPR026444">
    <property type="entry name" value="Secre_tail"/>
</dbReference>
<reference evidence="4" key="1">
    <citation type="submission" date="2024-04" db="EMBL/GenBank/DDBJ databases">
        <title>Mariniflexile litorale, isolated from the shallow sediments of the Sea of Japan.</title>
        <authorList>
            <person name="Romanenko L."/>
            <person name="Isaeva M."/>
        </authorList>
    </citation>
    <scope>NUCLEOTIDE SEQUENCE [LARGE SCALE GENOMIC DNA]</scope>
    <source>
        <strain evidence="4">KMM 9835</strain>
    </source>
</reference>
<dbReference type="Proteomes" id="UP001224325">
    <property type="component" value="Chromosome"/>
</dbReference>
<dbReference type="NCBIfam" id="TIGR04183">
    <property type="entry name" value="Por_Secre_tail"/>
    <property type="match status" value="1"/>
</dbReference>
<feature type="signal peptide" evidence="2">
    <location>
        <begin position="1"/>
        <end position="26"/>
    </location>
</feature>
<dbReference type="AlphaFoldDB" id="A0AAU7EE07"/>
<proteinExistence type="predicted"/>
<organism evidence="4 5">
    <name type="scientific">Mariniflexile litorale</name>
    <dbReference type="NCBI Taxonomy" id="3045158"/>
    <lineage>
        <taxon>Bacteria</taxon>
        <taxon>Pseudomonadati</taxon>
        <taxon>Bacteroidota</taxon>
        <taxon>Flavobacteriia</taxon>
        <taxon>Flavobacteriales</taxon>
        <taxon>Flavobacteriaceae</taxon>
        <taxon>Mariniflexile</taxon>
    </lineage>
</organism>
<evidence type="ECO:0000313" key="5">
    <source>
        <dbReference type="Proteomes" id="UP001224325"/>
    </source>
</evidence>
<accession>A0AAU7EE07</accession>
<dbReference type="Pfam" id="PF18962">
    <property type="entry name" value="Por_Secre_tail"/>
    <property type="match status" value="1"/>
</dbReference>
<protein>
    <submittedName>
        <fullName evidence="4">T9SS type A sorting domain-containing protein</fullName>
    </submittedName>
</protein>
<keyword evidence="1 2" id="KW-0732">Signal</keyword>
<gene>
    <name evidence="4" type="ORF">QLS71_013805</name>
</gene>